<dbReference type="Gene3D" id="2.70.98.60">
    <property type="entry name" value="alpha-galactosidase from lactobacil brevis"/>
    <property type="match status" value="1"/>
</dbReference>
<evidence type="ECO:0000313" key="1">
    <source>
        <dbReference type="EMBL" id="EEH64816.1"/>
    </source>
</evidence>
<dbReference type="AlphaFoldDB" id="C0W8Y4"/>
<name>C0W8Y4_9ACTO</name>
<dbReference type="EMBL" id="ACFH01000216">
    <property type="protein sequence ID" value="EEH64816.1"/>
    <property type="molecule type" value="Genomic_DNA"/>
</dbReference>
<feature type="non-terminal residue" evidence="1">
    <location>
        <position position="82"/>
    </location>
</feature>
<reference evidence="1 2" key="1">
    <citation type="submission" date="2009-01" db="EMBL/GenBank/DDBJ databases">
        <authorList>
            <person name="Qin X."/>
            <person name="Bachman B."/>
            <person name="Battles P."/>
            <person name="Bell A."/>
            <person name="Bess C."/>
            <person name="Bickham C."/>
            <person name="Chaboub L."/>
            <person name="Chen D."/>
            <person name="Coyle M."/>
            <person name="Deiros D.R."/>
            <person name="Dinh H."/>
            <person name="Forbes L."/>
            <person name="Fowler G."/>
            <person name="Francisco L."/>
            <person name="Fu Q."/>
            <person name="Gubbala S."/>
            <person name="Hale W."/>
            <person name="Han Y."/>
            <person name="Hemphill L."/>
            <person name="Highlander S.K."/>
            <person name="Hirani K."/>
            <person name="Hogues M."/>
            <person name="Jackson L."/>
            <person name="Jakkamsetti A."/>
            <person name="Javaid M."/>
            <person name="Jiang H."/>
            <person name="Korchina V."/>
            <person name="Kovar C."/>
            <person name="Lara F."/>
            <person name="Lee S."/>
            <person name="Mata R."/>
            <person name="Mathew T."/>
            <person name="Moen C."/>
            <person name="Morales K."/>
            <person name="Munidasa M."/>
            <person name="Nazareth L."/>
            <person name="Ngo R."/>
            <person name="Nguyen L."/>
            <person name="Okwuonu G."/>
            <person name="Ongeri F."/>
            <person name="Patil S."/>
            <person name="Petrosino J."/>
            <person name="Pham C."/>
            <person name="Pham P."/>
            <person name="Pu L.-L."/>
            <person name="Puazo M."/>
            <person name="Raj R."/>
            <person name="Reid J."/>
            <person name="Rouhana J."/>
            <person name="Saada N."/>
            <person name="Shang Y."/>
            <person name="Simmons D."/>
            <person name="Thornton R."/>
            <person name="Warren J."/>
            <person name="Weissenberger G."/>
            <person name="Zhang J."/>
            <person name="Zhang L."/>
            <person name="Zhou C."/>
            <person name="Zhu D."/>
            <person name="Muzny D."/>
            <person name="Worley K."/>
            <person name="Gibbs R."/>
        </authorList>
    </citation>
    <scope>NUCLEOTIDE SEQUENCE [LARGE SCALE GENOMIC DNA]</scope>
    <source>
        <strain evidence="1 2">DSM 15434</strain>
    </source>
</reference>
<gene>
    <name evidence="1" type="ORF">HMPREF0058_2328</name>
</gene>
<keyword evidence="2" id="KW-1185">Reference proteome</keyword>
<protein>
    <submittedName>
        <fullName evidence="1">Uncharacterized protein</fullName>
    </submittedName>
</protein>
<comment type="caution">
    <text evidence="1">The sequence shown here is derived from an EMBL/GenBank/DDBJ whole genome shotgun (WGS) entry which is preliminary data.</text>
</comment>
<accession>C0W8Y4</accession>
<evidence type="ECO:0000313" key="2">
    <source>
        <dbReference type="Proteomes" id="UP000004778"/>
    </source>
</evidence>
<dbReference type="eggNOG" id="COG3345">
    <property type="taxonomic scope" value="Bacteria"/>
</dbReference>
<dbReference type="InterPro" id="IPR038417">
    <property type="entry name" value="Alpga-gal_N_sf"/>
</dbReference>
<organism evidence="1 2">
    <name type="scientific">Actinomyces urogenitalis DSM 15434</name>
    <dbReference type="NCBI Taxonomy" id="525246"/>
    <lineage>
        <taxon>Bacteria</taxon>
        <taxon>Bacillati</taxon>
        <taxon>Actinomycetota</taxon>
        <taxon>Actinomycetes</taxon>
        <taxon>Actinomycetales</taxon>
        <taxon>Actinomycetaceae</taxon>
        <taxon>Actinomyces</taxon>
    </lineage>
</organism>
<proteinExistence type="predicted"/>
<sequence>MKLTRTVHLRHDGTSLVLATDPSGLPTVPYWGADLGPLDEEALAALEDVIARMKVDNDPDLVTAPSILPAAWTGWSGRPGLV</sequence>
<dbReference type="HOGENOM" id="CLU_2563565_0_0_11"/>
<dbReference type="Proteomes" id="UP000004778">
    <property type="component" value="Unassembled WGS sequence"/>
</dbReference>